<dbReference type="GO" id="GO:0004523">
    <property type="term" value="F:RNA-DNA hybrid ribonuclease activity"/>
    <property type="evidence" value="ECO:0007669"/>
    <property type="project" value="InterPro"/>
</dbReference>
<dbReference type="Proteomes" id="UP000026915">
    <property type="component" value="Chromosome 5"/>
</dbReference>
<keyword evidence="3" id="KW-0547">Nucleotide-binding</keyword>
<protein>
    <submittedName>
        <fullName evidence="7">S-domain-1 13-like protein</fullName>
    </submittedName>
</protein>
<dbReference type="GO" id="GO:0004674">
    <property type="term" value="F:protein serine/threonine kinase activity"/>
    <property type="evidence" value="ECO:0007669"/>
    <property type="project" value="UniProtKB-KW"/>
</dbReference>
<dbReference type="PANTHER" id="PTHR27002">
    <property type="entry name" value="RECEPTOR-LIKE SERINE/THREONINE-PROTEIN KINASE SD1-8"/>
    <property type="match status" value="1"/>
</dbReference>
<feature type="domain" description="RNase H type-1" evidence="6">
    <location>
        <begin position="185"/>
        <end position="246"/>
    </location>
</feature>
<keyword evidence="4" id="KW-0418">Kinase</keyword>
<evidence type="ECO:0000256" key="1">
    <source>
        <dbReference type="ARBA" id="ARBA00022527"/>
    </source>
</evidence>
<evidence type="ECO:0000256" key="3">
    <source>
        <dbReference type="ARBA" id="ARBA00022741"/>
    </source>
</evidence>
<evidence type="ECO:0000256" key="2">
    <source>
        <dbReference type="ARBA" id="ARBA00022679"/>
    </source>
</evidence>
<accession>A0A061EZA7</accession>
<keyword evidence="5" id="KW-0067">ATP-binding</keyword>
<dbReference type="HOGENOM" id="CLU_1047371_0_0_1"/>
<reference evidence="7 8" key="1">
    <citation type="journal article" date="2013" name="Genome Biol.">
        <title>The genome sequence of the most widely cultivated cacao type and its use to identify candidate genes regulating pod color.</title>
        <authorList>
            <person name="Motamayor J.C."/>
            <person name="Mockaitis K."/>
            <person name="Schmutz J."/>
            <person name="Haiminen N."/>
            <person name="Iii D.L."/>
            <person name="Cornejo O."/>
            <person name="Findley S.D."/>
            <person name="Zheng P."/>
            <person name="Utro F."/>
            <person name="Royaert S."/>
            <person name="Saski C."/>
            <person name="Jenkins J."/>
            <person name="Podicheti R."/>
            <person name="Zhao M."/>
            <person name="Scheffler B.E."/>
            <person name="Stack J.C."/>
            <person name="Feltus F.A."/>
            <person name="Mustiga G.M."/>
            <person name="Amores F."/>
            <person name="Phillips W."/>
            <person name="Marelli J.P."/>
            <person name="May G.D."/>
            <person name="Shapiro H."/>
            <person name="Ma J."/>
            <person name="Bustamante C.D."/>
            <person name="Schnell R.J."/>
            <person name="Main D."/>
            <person name="Gilbert D."/>
            <person name="Parida L."/>
            <person name="Kuhn D.N."/>
        </authorList>
    </citation>
    <scope>NUCLEOTIDE SEQUENCE [LARGE SCALE GENOMIC DNA]</scope>
    <source>
        <strain evidence="8">cv. Matina 1-6</strain>
    </source>
</reference>
<dbReference type="Gramene" id="EOY10121">
    <property type="protein sequence ID" value="EOY10121"/>
    <property type="gene ID" value="TCM_025499"/>
</dbReference>
<name>A0A061EZA7_THECC</name>
<evidence type="ECO:0000313" key="8">
    <source>
        <dbReference type="Proteomes" id="UP000026915"/>
    </source>
</evidence>
<dbReference type="GO" id="GO:0005524">
    <property type="term" value="F:ATP binding"/>
    <property type="evidence" value="ECO:0007669"/>
    <property type="project" value="UniProtKB-KW"/>
</dbReference>
<organism evidence="7 8">
    <name type="scientific">Theobroma cacao</name>
    <name type="common">Cacao</name>
    <name type="synonym">Cocoa</name>
    <dbReference type="NCBI Taxonomy" id="3641"/>
    <lineage>
        <taxon>Eukaryota</taxon>
        <taxon>Viridiplantae</taxon>
        <taxon>Streptophyta</taxon>
        <taxon>Embryophyta</taxon>
        <taxon>Tracheophyta</taxon>
        <taxon>Spermatophyta</taxon>
        <taxon>Magnoliopsida</taxon>
        <taxon>eudicotyledons</taxon>
        <taxon>Gunneridae</taxon>
        <taxon>Pentapetalae</taxon>
        <taxon>rosids</taxon>
        <taxon>malvids</taxon>
        <taxon>Malvales</taxon>
        <taxon>Malvaceae</taxon>
        <taxon>Byttnerioideae</taxon>
        <taxon>Theobroma</taxon>
    </lineage>
</organism>
<proteinExistence type="predicted"/>
<evidence type="ECO:0000313" key="7">
    <source>
        <dbReference type="EMBL" id="EOY10121.1"/>
    </source>
</evidence>
<dbReference type="Pfam" id="PF13456">
    <property type="entry name" value="RVT_3"/>
    <property type="match status" value="1"/>
</dbReference>
<dbReference type="InterPro" id="IPR011009">
    <property type="entry name" value="Kinase-like_dom_sf"/>
</dbReference>
<dbReference type="InterPro" id="IPR002156">
    <property type="entry name" value="RNaseH_domain"/>
</dbReference>
<dbReference type="CDD" id="cd06222">
    <property type="entry name" value="RNase_H_like"/>
    <property type="match status" value="1"/>
</dbReference>
<dbReference type="InParanoid" id="A0A061EZA7"/>
<dbReference type="GO" id="GO:0003676">
    <property type="term" value="F:nucleic acid binding"/>
    <property type="evidence" value="ECO:0007669"/>
    <property type="project" value="InterPro"/>
</dbReference>
<dbReference type="InterPro" id="IPR044730">
    <property type="entry name" value="RNase_H-like_dom_plant"/>
</dbReference>
<gene>
    <name evidence="7" type="ORF">TCM_025499</name>
</gene>
<dbReference type="AlphaFoldDB" id="A0A061EZA7"/>
<evidence type="ECO:0000259" key="6">
    <source>
        <dbReference type="Pfam" id="PF13456"/>
    </source>
</evidence>
<evidence type="ECO:0000256" key="5">
    <source>
        <dbReference type="ARBA" id="ARBA00022840"/>
    </source>
</evidence>
<dbReference type="PANTHER" id="PTHR27002:SF1113">
    <property type="entry name" value="G-TYPE LECTIN S-RECEPTOR-LIKE SERINE_THREONINE-PROTEIN KINASE SD1-13"/>
    <property type="match status" value="1"/>
</dbReference>
<sequence>MGKHRAKKEISGEKLMFNTREAHPKFLWDDTVEDNINEDKLLQLPLFKIEELAIATNNFNLSNKLEQCGFVAVYRAVAKKEKKKILAYKCLPNESLDAFILDPTKQELLDWKTRLNIIKGISRGLLYLHRDSSGYMSPEYAMEGHFSEKFDVFSYGVLLLEIINGRRNTSFYNNEHFSLAMAATHSLVVESDSANAINWVQHHCKVPWRMKNISNAIETLLRKSIRITFKHVMREANKVADGLAKAGVLRYSNFKSYFQNQQGEST</sequence>
<keyword evidence="8" id="KW-1185">Reference proteome</keyword>
<keyword evidence="2" id="KW-0808">Transferase</keyword>
<dbReference type="SUPFAM" id="SSF56112">
    <property type="entry name" value="Protein kinase-like (PK-like)"/>
    <property type="match status" value="1"/>
</dbReference>
<dbReference type="EMBL" id="CM001883">
    <property type="protein sequence ID" value="EOY10121.1"/>
    <property type="molecule type" value="Genomic_DNA"/>
</dbReference>
<evidence type="ECO:0000256" key="4">
    <source>
        <dbReference type="ARBA" id="ARBA00022777"/>
    </source>
</evidence>
<dbReference type="Gene3D" id="1.10.510.10">
    <property type="entry name" value="Transferase(Phosphotransferase) domain 1"/>
    <property type="match status" value="2"/>
</dbReference>
<keyword evidence="1" id="KW-0723">Serine/threonine-protein kinase</keyword>
<dbReference type="eggNOG" id="ENOG502QSUU">
    <property type="taxonomic scope" value="Eukaryota"/>
</dbReference>